<dbReference type="EMBL" id="VTET01000001">
    <property type="protein sequence ID" value="TYS74537.1"/>
    <property type="molecule type" value="Genomic_DNA"/>
</dbReference>
<keyword evidence="6" id="KW-0131">Cell cycle</keyword>
<dbReference type="Proteomes" id="UP000324517">
    <property type="component" value="Unassembled WGS sequence"/>
</dbReference>
<dbReference type="Gene3D" id="3.40.50.300">
    <property type="entry name" value="P-loop containing nucleotide triphosphate hydrolases"/>
    <property type="match status" value="1"/>
</dbReference>
<keyword evidence="1 3" id="KW-0547">Nucleotide-binding</keyword>
<dbReference type="GO" id="GO:0005524">
    <property type="term" value="F:ATP binding"/>
    <property type="evidence" value="ECO:0007669"/>
    <property type="project" value="UniProtKB-UniRule"/>
</dbReference>
<dbReference type="GO" id="GO:0003677">
    <property type="term" value="F:DNA binding"/>
    <property type="evidence" value="ECO:0007669"/>
    <property type="project" value="InterPro"/>
</dbReference>
<keyword evidence="6" id="KW-0132">Cell division</keyword>
<sequence>MFEITSSIVAGSLAGYSYYQKSGGGRNDHSKIVNIARNCGLKNKEGKEIRIHRKSKKNGYTEFVYQMPQGLSAKDFQDKLDNFQDGLNIKKTIPDISINDFKSINWKGDVLQQIKEVFAKKQIVRKEVEITFDGMLKFRVYDTPMTDLFPFVETLLRRTKDWEVVIGTTRDKKIKHDFDEIFNMVIAGSPGYGKTVLQKLITTSLILKHPDHVSFTLIDLKGGLAFSRFSKLKQVESLATDTVSALEKLQLVEERMEKTLDYLRENEFEDVKEAGMKDRHFIIIDEAADLSNHQDALDIIERICAKGRGAGYRVIYCTQYPINKTIPSSVRQNCDGRVCFKLQTSTASLAALDEGGAEDLPFVRGRAIYKSPHGKMIIQTPMITNDYIKEVTYPHINIRPRKENDHTDEKDAEKGTARGSYTLVIEETELS</sequence>
<evidence type="ECO:0000313" key="6">
    <source>
        <dbReference type="EMBL" id="TYS74537.1"/>
    </source>
</evidence>
<dbReference type="PANTHER" id="PTHR22683:SF1">
    <property type="entry name" value="TYPE VII SECRETION SYSTEM PROTEIN ESSC"/>
    <property type="match status" value="1"/>
</dbReference>
<dbReference type="RefSeq" id="WP_187442318.1">
    <property type="nucleotide sequence ID" value="NZ_JBNILM010000001.1"/>
</dbReference>
<feature type="binding site" evidence="3">
    <location>
        <begin position="188"/>
        <end position="195"/>
    </location>
    <ligand>
        <name>ATP</name>
        <dbReference type="ChEBI" id="CHEBI:30616"/>
    </ligand>
</feature>
<protein>
    <submittedName>
        <fullName evidence="6">Cell division protein FtsK</fullName>
    </submittedName>
</protein>
<evidence type="ECO:0000256" key="2">
    <source>
        <dbReference type="ARBA" id="ARBA00022840"/>
    </source>
</evidence>
<gene>
    <name evidence="6" type="ORF">FZC75_02230</name>
</gene>
<dbReference type="PANTHER" id="PTHR22683">
    <property type="entry name" value="SPORULATION PROTEIN RELATED"/>
    <property type="match status" value="1"/>
</dbReference>
<feature type="region of interest" description="Disordered" evidence="4">
    <location>
        <begin position="398"/>
        <end position="421"/>
    </location>
</feature>
<feature type="compositionally biased region" description="Basic and acidic residues" evidence="4">
    <location>
        <begin position="400"/>
        <end position="416"/>
    </location>
</feature>
<dbReference type="PROSITE" id="PS50901">
    <property type="entry name" value="FTSK"/>
    <property type="match status" value="1"/>
</dbReference>
<dbReference type="AlphaFoldDB" id="A0A5D4TG02"/>
<dbReference type="Pfam" id="PF01580">
    <property type="entry name" value="FtsK_SpoIIIE"/>
    <property type="match status" value="1"/>
</dbReference>
<dbReference type="SUPFAM" id="SSF52540">
    <property type="entry name" value="P-loop containing nucleoside triphosphate hydrolases"/>
    <property type="match status" value="1"/>
</dbReference>
<dbReference type="InterPro" id="IPR027417">
    <property type="entry name" value="P-loop_NTPase"/>
</dbReference>
<evidence type="ECO:0000256" key="1">
    <source>
        <dbReference type="ARBA" id="ARBA00022741"/>
    </source>
</evidence>
<keyword evidence="2 3" id="KW-0067">ATP-binding</keyword>
<accession>A0A5D4TG02</accession>
<evidence type="ECO:0000256" key="4">
    <source>
        <dbReference type="SAM" id="MobiDB-lite"/>
    </source>
</evidence>
<dbReference type="InterPro" id="IPR002543">
    <property type="entry name" value="FtsK_dom"/>
</dbReference>
<organism evidence="6 7">
    <name type="scientific">Sutcliffiella horikoshii</name>
    <dbReference type="NCBI Taxonomy" id="79883"/>
    <lineage>
        <taxon>Bacteria</taxon>
        <taxon>Bacillati</taxon>
        <taxon>Bacillota</taxon>
        <taxon>Bacilli</taxon>
        <taxon>Bacillales</taxon>
        <taxon>Bacillaceae</taxon>
        <taxon>Sutcliffiella</taxon>
    </lineage>
</organism>
<evidence type="ECO:0000259" key="5">
    <source>
        <dbReference type="PROSITE" id="PS50901"/>
    </source>
</evidence>
<name>A0A5D4TG02_9BACI</name>
<reference evidence="6 7" key="1">
    <citation type="submission" date="2019-08" db="EMBL/GenBank/DDBJ databases">
        <title>Bacillus genomes from the desert of Cuatro Cienegas, Coahuila.</title>
        <authorList>
            <person name="Olmedo-Alvarez G."/>
        </authorList>
    </citation>
    <scope>NUCLEOTIDE SEQUENCE [LARGE SCALE GENOMIC DNA]</scope>
    <source>
        <strain evidence="6 7">CH98b_3T</strain>
    </source>
</reference>
<feature type="domain" description="FtsK" evidence="5">
    <location>
        <begin position="171"/>
        <end position="349"/>
    </location>
</feature>
<comment type="caution">
    <text evidence="6">The sequence shown here is derived from an EMBL/GenBank/DDBJ whole genome shotgun (WGS) entry which is preliminary data.</text>
</comment>
<evidence type="ECO:0000313" key="7">
    <source>
        <dbReference type="Proteomes" id="UP000324517"/>
    </source>
</evidence>
<dbReference type="GO" id="GO:0051301">
    <property type="term" value="P:cell division"/>
    <property type="evidence" value="ECO:0007669"/>
    <property type="project" value="UniProtKB-KW"/>
</dbReference>
<proteinExistence type="predicted"/>
<dbReference type="InterPro" id="IPR050206">
    <property type="entry name" value="FtsK/SpoIIIE/SftA"/>
</dbReference>
<evidence type="ECO:0000256" key="3">
    <source>
        <dbReference type="PROSITE-ProRule" id="PRU00289"/>
    </source>
</evidence>